<name>A0A934K5P5_9BACT</name>
<evidence type="ECO:0000256" key="2">
    <source>
        <dbReference type="ARBA" id="ARBA00022980"/>
    </source>
</evidence>
<dbReference type="Gene3D" id="3.90.1030.10">
    <property type="entry name" value="Ribosomal protein L17"/>
    <property type="match status" value="1"/>
</dbReference>
<accession>A0A934K5P5</accession>
<dbReference type="InterPro" id="IPR036373">
    <property type="entry name" value="Ribosomal_bL17_sf"/>
</dbReference>
<dbReference type="HAMAP" id="MF_01368">
    <property type="entry name" value="Ribosomal_bL17"/>
    <property type="match status" value="1"/>
</dbReference>
<dbReference type="GO" id="GO:1990904">
    <property type="term" value="C:ribonucleoprotein complex"/>
    <property type="evidence" value="ECO:0007669"/>
    <property type="project" value="UniProtKB-KW"/>
</dbReference>
<dbReference type="Proteomes" id="UP000612893">
    <property type="component" value="Unassembled WGS sequence"/>
</dbReference>
<dbReference type="EMBL" id="JAEKNR010000132">
    <property type="protein sequence ID" value="MBJ7598870.1"/>
    <property type="molecule type" value="Genomic_DNA"/>
</dbReference>
<dbReference type="SUPFAM" id="SSF64263">
    <property type="entry name" value="Prokaryotic ribosomal protein L17"/>
    <property type="match status" value="1"/>
</dbReference>
<keyword evidence="2 4" id="KW-0689">Ribosomal protein</keyword>
<comment type="subunit">
    <text evidence="4">Part of the 50S ribosomal subunit. Contacts protein L32.</text>
</comment>
<organism evidence="6 7">
    <name type="scientific">Candidatus Nephthysia bennettiae</name>
    <dbReference type="NCBI Taxonomy" id="3127016"/>
    <lineage>
        <taxon>Bacteria</taxon>
        <taxon>Bacillati</taxon>
        <taxon>Candidatus Dormiibacterota</taxon>
        <taxon>Candidatus Dormibacteria</taxon>
        <taxon>Candidatus Dormibacterales</taxon>
        <taxon>Candidatus Dormibacteraceae</taxon>
        <taxon>Candidatus Nephthysia</taxon>
    </lineage>
</organism>
<protein>
    <recommendedName>
        <fullName evidence="4">Large ribosomal subunit protein bL17</fullName>
    </recommendedName>
</protein>
<dbReference type="InterPro" id="IPR047859">
    <property type="entry name" value="Ribosomal_bL17_CS"/>
</dbReference>
<gene>
    <name evidence="4 6" type="primary">rplQ</name>
    <name evidence="6" type="ORF">JF922_12415</name>
</gene>
<dbReference type="NCBIfam" id="TIGR00059">
    <property type="entry name" value="L17"/>
    <property type="match status" value="1"/>
</dbReference>
<sequence length="117" mass="13364">MRHRKSGRHLNRDANARKALMRNLCTSLLESGRITTTEAKAKELRRWVDRLVTEAKADDLSARRRVAQDISKPEVADKLFSNLMPRMRDRPGGYTRIVRKGPRLGDAAPMVIIELVD</sequence>
<evidence type="ECO:0000313" key="6">
    <source>
        <dbReference type="EMBL" id="MBJ7598870.1"/>
    </source>
</evidence>
<dbReference type="AlphaFoldDB" id="A0A934K5P5"/>
<keyword evidence="3 4" id="KW-0687">Ribonucleoprotein</keyword>
<dbReference type="RefSeq" id="WP_338202075.1">
    <property type="nucleotide sequence ID" value="NZ_JAEKNR010000132.1"/>
</dbReference>
<evidence type="ECO:0000256" key="4">
    <source>
        <dbReference type="HAMAP-Rule" id="MF_01368"/>
    </source>
</evidence>
<keyword evidence="7" id="KW-1185">Reference proteome</keyword>
<evidence type="ECO:0000313" key="7">
    <source>
        <dbReference type="Proteomes" id="UP000612893"/>
    </source>
</evidence>
<comment type="caution">
    <text evidence="6">The sequence shown here is derived from an EMBL/GenBank/DDBJ whole genome shotgun (WGS) entry which is preliminary data.</text>
</comment>
<reference evidence="6" key="1">
    <citation type="submission" date="2020-10" db="EMBL/GenBank/DDBJ databases">
        <title>Ca. Dormibacterota MAGs.</title>
        <authorList>
            <person name="Montgomery K."/>
        </authorList>
    </citation>
    <scope>NUCLEOTIDE SEQUENCE [LARGE SCALE GENOMIC DNA]</scope>
    <source>
        <strain evidence="6">SC8812_S17_10</strain>
    </source>
</reference>
<dbReference type="GO" id="GO:0006412">
    <property type="term" value="P:translation"/>
    <property type="evidence" value="ECO:0007669"/>
    <property type="project" value="UniProtKB-UniRule"/>
</dbReference>
<evidence type="ECO:0000256" key="3">
    <source>
        <dbReference type="ARBA" id="ARBA00023274"/>
    </source>
</evidence>
<comment type="similarity">
    <text evidence="1 4 5">Belongs to the bacterial ribosomal protein bL17 family.</text>
</comment>
<evidence type="ECO:0000256" key="5">
    <source>
        <dbReference type="RuleBase" id="RU000660"/>
    </source>
</evidence>
<dbReference type="Pfam" id="PF01196">
    <property type="entry name" value="Ribosomal_L17"/>
    <property type="match status" value="1"/>
</dbReference>
<dbReference type="PANTHER" id="PTHR14413:SF16">
    <property type="entry name" value="LARGE RIBOSOMAL SUBUNIT PROTEIN BL17M"/>
    <property type="match status" value="1"/>
</dbReference>
<evidence type="ECO:0000256" key="1">
    <source>
        <dbReference type="ARBA" id="ARBA00008777"/>
    </source>
</evidence>
<dbReference type="GO" id="GO:0005840">
    <property type="term" value="C:ribosome"/>
    <property type="evidence" value="ECO:0007669"/>
    <property type="project" value="UniProtKB-KW"/>
</dbReference>
<dbReference type="PROSITE" id="PS01167">
    <property type="entry name" value="RIBOSOMAL_L17"/>
    <property type="match status" value="1"/>
</dbReference>
<proteinExistence type="inferred from homology"/>
<dbReference type="PANTHER" id="PTHR14413">
    <property type="entry name" value="RIBOSOMAL PROTEIN L17"/>
    <property type="match status" value="1"/>
</dbReference>
<dbReference type="InterPro" id="IPR000456">
    <property type="entry name" value="Ribosomal_bL17"/>
</dbReference>
<dbReference type="FunFam" id="3.90.1030.10:FF:000001">
    <property type="entry name" value="50S ribosomal protein L17"/>
    <property type="match status" value="1"/>
</dbReference>